<feature type="transmembrane region" description="Helical" evidence="6">
    <location>
        <begin position="111"/>
        <end position="130"/>
    </location>
</feature>
<feature type="transmembrane region" description="Helical" evidence="6">
    <location>
        <begin position="309"/>
        <end position="331"/>
    </location>
</feature>
<feature type="domain" description="Major facilitator superfamily (MFS) profile" evidence="7">
    <location>
        <begin position="11"/>
        <end position="408"/>
    </location>
</feature>
<evidence type="ECO:0000256" key="3">
    <source>
        <dbReference type="ARBA" id="ARBA00022692"/>
    </source>
</evidence>
<feature type="transmembrane region" description="Helical" evidence="6">
    <location>
        <begin position="255"/>
        <end position="273"/>
    </location>
</feature>
<dbReference type="Pfam" id="PF07690">
    <property type="entry name" value="MFS_1"/>
    <property type="match status" value="1"/>
</dbReference>
<evidence type="ECO:0000313" key="9">
    <source>
        <dbReference type="Proteomes" id="UP000030907"/>
    </source>
</evidence>
<keyword evidence="5 6" id="KW-0472">Membrane</keyword>
<feature type="transmembrane region" description="Helical" evidence="6">
    <location>
        <begin position="12"/>
        <end position="31"/>
    </location>
</feature>
<dbReference type="PRINTS" id="PR01035">
    <property type="entry name" value="TCRTETA"/>
</dbReference>
<feature type="transmembrane region" description="Helical" evidence="6">
    <location>
        <begin position="386"/>
        <end position="405"/>
    </location>
</feature>
<dbReference type="GO" id="GO:0016020">
    <property type="term" value="C:membrane"/>
    <property type="evidence" value="ECO:0007669"/>
    <property type="project" value="UniProtKB-SubCell"/>
</dbReference>
<accession>A0A0A7PIB0</accession>
<dbReference type="PANTHER" id="PTHR23504">
    <property type="entry name" value="MAJOR FACILITATOR SUPERFAMILY DOMAIN-CONTAINING PROTEIN 10"/>
    <property type="match status" value="1"/>
</dbReference>
<protein>
    <recommendedName>
        <fullName evidence="7">Major facilitator superfamily (MFS) profile domain-containing protein</fullName>
    </recommendedName>
</protein>
<dbReference type="KEGG" id="sphk:SKP52_14150"/>
<feature type="transmembrane region" description="Helical" evidence="6">
    <location>
        <begin position="285"/>
        <end position="303"/>
    </location>
</feature>
<dbReference type="InterPro" id="IPR011701">
    <property type="entry name" value="MFS"/>
</dbReference>
<dbReference type="GO" id="GO:0022857">
    <property type="term" value="F:transmembrane transporter activity"/>
    <property type="evidence" value="ECO:0007669"/>
    <property type="project" value="InterPro"/>
</dbReference>
<dbReference type="InterPro" id="IPR036259">
    <property type="entry name" value="MFS_trans_sf"/>
</dbReference>
<dbReference type="Proteomes" id="UP000030907">
    <property type="component" value="Chromosome"/>
</dbReference>
<keyword evidence="3 6" id="KW-0812">Transmembrane</keyword>
<dbReference type="AlphaFoldDB" id="A0A0A7PIB0"/>
<dbReference type="PROSITE" id="PS50850">
    <property type="entry name" value="MFS"/>
    <property type="match status" value="1"/>
</dbReference>
<feature type="transmembrane region" description="Helical" evidence="6">
    <location>
        <begin position="82"/>
        <end position="105"/>
    </location>
</feature>
<keyword evidence="9" id="KW-1185">Reference proteome</keyword>
<feature type="transmembrane region" description="Helical" evidence="6">
    <location>
        <begin position="343"/>
        <end position="366"/>
    </location>
</feature>
<feature type="transmembrane region" description="Helical" evidence="6">
    <location>
        <begin position="51"/>
        <end position="70"/>
    </location>
</feature>
<proteinExistence type="predicted"/>
<feature type="transmembrane region" description="Helical" evidence="6">
    <location>
        <begin position="142"/>
        <end position="162"/>
    </location>
</feature>
<evidence type="ECO:0000256" key="4">
    <source>
        <dbReference type="ARBA" id="ARBA00022989"/>
    </source>
</evidence>
<evidence type="ECO:0000313" key="8">
    <source>
        <dbReference type="EMBL" id="AJA09715.1"/>
    </source>
</evidence>
<keyword evidence="2" id="KW-0813">Transport</keyword>
<reference evidence="8 9" key="1">
    <citation type="journal article" date="2015" name="Int. J. Syst. Evol. Microbiol.">
        <title>Description of Sphingopyxis fribergensis sp. nov. - a soil bacterium with the ability to degrade styrene and phenylacetic acid.</title>
        <authorList>
            <person name="Oelschlagel M."/>
            <person name="Ruckert C."/>
            <person name="Kalinowski J."/>
            <person name="Schmidt G."/>
            <person name="Schlomann M."/>
            <person name="Tischler D."/>
        </authorList>
    </citation>
    <scope>NUCLEOTIDE SEQUENCE [LARGE SCALE GENOMIC DNA]</scope>
    <source>
        <strain evidence="8 9">Kp5.2</strain>
    </source>
</reference>
<evidence type="ECO:0000256" key="1">
    <source>
        <dbReference type="ARBA" id="ARBA00004141"/>
    </source>
</evidence>
<comment type="subcellular location">
    <subcellularLocation>
        <location evidence="1">Membrane</location>
        <topology evidence="1">Multi-pass membrane protein</topology>
    </subcellularLocation>
</comment>
<evidence type="ECO:0000256" key="6">
    <source>
        <dbReference type="SAM" id="Phobius"/>
    </source>
</evidence>
<gene>
    <name evidence="8" type="ORF">SKP52_14150</name>
</gene>
<evidence type="ECO:0000259" key="7">
    <source>
        <dbReference type="PROSITE" id="PS50850"/>
    </source>
</evidence>
<dbReference type="Gene3D" id="1.20.1250.20">
    <property type="entry name" value="MFS general substrate transporter like domains"/>
    <property type="match status" value="1"/>
</dbReference>
<dbReference type="InterPro" id="IPR020846">
    <property type="entry name" value="MFS_dom"/>
</dbReference>
<name>A0A0A7PIB0_9SPHN</name>
<dbReference type="EMBL" id="CP009122">
    <property type="protein sequence ID" value="AJA09715.1"/>
    <property type="molecule type" value="Genomic_DNA"/>
</dbReference>
<dbReference type="SUPFAM" id="SSF103473">
    <property type="entry name" value="MFS general substrate transporter"/>
    <property type="match status" value="1"/>
</dbReference>
<dbReference type="HOGENOM" id="CLU_001265_10_11_5"/>
<evidence type="ECO:0000256" key="5">
    <source>
        <dbReference type="ARBA" id="ARBA00023136"/>
    </source>
</evidence>
<dbReference type="PANTHER" id="PTHR23504:SF15">
    <property type="entry name" value="MAJOR FACILITATOR SUPERFAMILY (MFS) PROFILE DOMAIN-CONTAINING PROTEIN"/>
    <property type="match status" value="1"/>
</dbReference>
<feature type="transmembrane region" description="Helical" evidence="6">
    <location>
        <begin position="168"/>
        <end position="188"/>
    </location>
</feature>
<keyword evidence="4 6" id="KW-1133">Transmembrane helix</keyword>
<sequence>MKDIRQRSRRVVGFASATILIDLAGLGIILPVMPELIFELTGASIGEASAIGGWLLFSYAAMQFLFSPVVGHLSDRLGRRPVLLAAIGGLAVNYALMAIAPSLLWLFVGRLFSGALGATYPVAAASVADVTEPEERVKQFGVLHAMIGLGLILGPLLGGLAAGHGVRAPFWVAACIATATLIAGYFLFPETLSGHDIRQNTDEGTRKIMRFSTSFMSSSGSLFIVFFLVEVSFQALPIIWAFYAINNLGWNATTIGYSMAIYGVFIALAQIVLPRHMEGLFGSKVAGIAALSCVTLAYLGLSFSSNETLIWGLILVMAAGTTIFPILQAVLSRRTERESQGALQGSMSSITAVASIVSPLVMTQLFKAFVGSDPIFGSVSWPGAPFFAAAVLSGLALLIYARFFMSARTTATNHKEHEHG</sequence>
<organism evidence="8 9">
    <name type="scientific">Sphingopyxis fribergensis</name>
    <dbReference type="NCBI Taxonomy" id="1515612"/>
    <lineage>
        <taxon>Bacteria</taxon>
        <taxon>Pseudomonadati</taxon>
        <taxon>Pseudomonadota</taxon>
        <taxon>Alphaproteobacteria</taxon>
        <taxon>Sphingomonadales</taxon>
        <taxon>Sphingomonadaceae</taxon>
        <taxon>Sphingopyxis</taxon>
    </lineage>
</organism>
<dbReference type="InterPro" id="IPR001958">
    <property type="entry name" value="Tet-R_TetA/multi-R_MdtG-like"/>
</dbReference>
<evidence type="ECO:0000256" key="2">
    <source>
        <dbReference type="ARBA" id="ARBA00022448"/>
    </source>
</evidence>
<feature type="transmembrane region" description="Helical" evidence="6">
    <location>
        <begin position="220"/>
        <end position="243"/>
    </location>
</feature>